<protein>
    <submittedName>
        <fullName evidence="2">Uncharacterized protein</fullName>
    </submittedName>
</protein>
<keyword evidence="1" id="KW-0812">Transmembrane</keyword>
<evidence type="ECO:0000313" key="2">
    <source>
        <dbReference type="EMBL" id="OTG21042.1"/>
    </source>
</evidence>
<dbReference type="Proteomes" id="UP000215914">
    <property type="component" value="Chromosome 7"/>
</dbReference>
<dbReference type="EMBL" id="CM007896">
    <property type="protein sequence ID" value="OTG21042.1"/>
    <property type="molecule type" value="Genomic_DNA"/>
</dbReference>
<proteinExistence type="predicted"/>
<keyword evidence="1" id="KW-1133">Transmembrane helix</keyword>
<gene>
    <name evidence="2" type="ORF">HannXRQ_Chr07g0199831</name>
</gene>
<dbReference type="InParanoid" id="A0A251UE43"/>
<name>A0A251UE43_HELAN</name>
<sequence>MMLQIQRSKVRVSTILIQIDSIQYQFIHLSVLHFFLILMLYGRILMSISLNLLIRMSSLITMILLSTLWILVLLGLKTLAPTATIFTSALTIFTFSNNVTVGYLSAQDQRLIDGHQSLDRSYAYENSTGRLMGTTNSRSSTFDFQELLACPVYAVWVILRSTWCPKSLLKRMRKRTTLMKFMKEIAYDGVEILDNDNVGKGVEEYSAADMDGIREDWSTYAVTSIFNSEQTCWGTLLKFGRIGVGCVVDLLQRNT</sequence>
<reference evidence="3" key="1">
    <citation type="journal article" date="2017" name="Nature">
        <title>The sunflower genome provides insights into oil metabolism, flowering and Asterid evolution.</title>
        <authorList>
            <person name="Badouin H."/>
            <person name="Gouzy J."/>
            <person name="Grassa C.J."/>
            <person name="Murat F."/>
            <person name="Staton S.E."/>
            <person name="Cottret L."/>
            <person name="Lelandais-Briere C."/>
            <person name="Owens G.L."/>
            <person name="Carrere S."/>
            <person name="Mayjonade B."/>
            <person name="Legrand L."/>
            <person name="Gill N."/>
            <person name="Kane N.C."/>
            <person name="Bowers J.E."/>
            <person name="Hubner S."/>
            <person name="Bellec A."/>
            <person name="Berard A."/>
            <person name="Berges H."/>
            <person name="Blanchet N."/>
            <person name="Boniface M.C."/>
            <person name="Brunel D."/>
            <person name="Catrice O."/>
            <person name="Chaidir N."/>
            <person name="Claudel C."/>
            <person name="Donnadieu C."/>
            <person name="Faraut T."/>
            <person name="Fievet G."/>
            <person name="Helmstetter N."/>
            <person name="King M."/>
            <person name="Knapp S.J."/>
            <person name="Lai Z."/>
            <person name="Le Paslier M.C."/>
            <person name="Lippi Y."/>
            <person name="Lorenzon L."/>
            <person name="Mandel J.R."/>
            <person name="Marage G."/>
            <person name="Marchand G."/>
            <person name="Marquand E."/>
            <person name="Bret-Mestries E."/>
            <person name="Morien E."/>
            <person name="Nambeesan S."/>
            <person name="Nguyen T."/>
            <person name="Pegot-Espagnet P."/>
            <person name="Pouilly N."/>
            <person name="Raftis F."/>
            <person name="Sallet E."/>
            <person name="Schiex T."/>
            <person name="Thomas J."/>
            <person name="Vandecasteele C."/>
            <person name="Vares D."/>
            <person name="Vear F."/>
            <person name="Vautrin S."/>
            <person name="Crespi M."/>
            <person name="Mangin B."/>
            <person name="Burke J.M."/>
            <person name="Salse J."/>
            <person name="Munos S."/>
            <person name="Vincourt P."/>
            <person name="Rieseberg L.H."/>
            <person name="Langlade N.B."/>
        </authorList>
    </citation>
    <scope>NUCLEOTIDE SEQUENCE [LARGE SCALE GENOMIC DNA]</scope>
    <source>
        <strain evidence="3">cv. SF193</strain>
    </source>
</reference>
<keyword evidence="1" id="KW-0472">Membrane</keyword>
<accession>A0A251UE43</accession>
<feature type="transmembrane region" description="Helical" evidence="1">
    <location>
        <begin position="53"/>
        <end position="76"/>
    </location>
</feature>
<feature type="transmembrane region" description="Helical" evidence="1">
    <location>
        <begin position="21"/>
        <end position="41"/>
    </location>
</feature>
<keyword evidence="3" id="KW-1185">Reference proteome</keyword>
<organism evidence="2 3">
    <name type="scientific">Helianthus annuus</name>
    <name type="common">Common sunflower</name>
    <dbReference type="NCBI Taxonomy" id="4232"/>
    <lineage>
        <taxon>Eukaryota</taxon>
        <taxon>Viridiplantae</taxon>
        <taxon>Streptophyta</taxon>
        <taxon>Embryophyta</taxon>
        <taxon>Tracheophyta</taxon>
        <taxon>Spermatophyta</taxon>
        <taxon>Magnoliopsida</taxon>
        <taxon>eudicotyledons</taxon>
        <taxon>Gunneridae</taxon>
        <taxon>Pentapetalae</taxon>
        <taxon>asterids</taxon>
        <taxon>campanulids</taxon>
        <taxon>Asterales</taxon>
        <taxon>Asteraceae</taxon>
        <taxon>Asteroideae</taxon>
        <taxon>Heliantheae alliance</taxon>
        <taxon>Heliantheae</taxon>
        <taxon>Helianthus</taxon>
    </lineage>
</organism>
<evidence type="ECO:0000313" key="3">
    <source>
        <dbReference type="Proteomes" id="UP000215914"/>
    </source>
</evidence>
<evidence type="ECO:0000256" key="1">
    <source>
        <dbReference type="SAM" id="Phobius"/>
    </source>
</evidence>
<feature type="transmembrane region" description="Helical" evidence="1">
    <location>
        <begin position="83"/>
        <end position="104"/>
    </location>
</feature>
<dbReference type="AlphaFoldDB" id="A0A251UE43"/>